<dbReference type="Pfam" id="PF01348">
    <property type="entry name" value="Intron_maturas2"/>
    <property type="match status" value="1"/>
</dbReference>
<evidence type="ECO:0000313" key="2">
    <source>
        <dbReference type="EMBL" id="AYC65445.1"/>
    </source>
</evidence>
<keyword evidence="2" id="KW-0150">Chloroplast</keyword>
<dbReference type="EMBL" id="MH591110">
    <property type="protein sequence ID" value="AYC65445.1"/>
    <property type="molecule type" value="Genomic_DNA"/>
</dbReference>
<sequence length="662" mass="78507">MTQNNSSRNETLPITKPSDLESATKTLKKRFFHLEEHTRRNKDTSHINYKIYYLLCNPYTFVNAYAKMSKNKGALSKGVEKEETTFFGRCNANQIAKKFKDDNYQWRPVRRTWIPKPGKPFPKIRRPIDTPTQEDRIVQEAIRGILEAIFEPEFEEFEKSTNYFSTNYGFRPKKSTWDAVQILKYRAQRCNICIEGDIKSAYNTINQTLLLEKLQTRIKDKKFIKLIKNLLKSGIMDENEFVHSLTGTPQGSRVSPLLFNIYMFKLEKHIYYNIIKPIYENAPKIQQNPAYKSLVFQTTKLSKQYKTTPKEKREPILKEIKRLRSKRQKLSTNIIATTPKAAVFSRYADDWVLLMTCTYKEANEYKRKISEYIQIHLNMNLDNEKTLITPLIEGISFLGFTIIKWSKKQFKNRFVLQNRNGQFQRSLKITTSNKINILPDKKRLLRNLTLRYYCQPNFNPIGKRGFAVLDEYEIVLKYRQIMLGILEYYKNCDNTRVLNQVSYILQYSCAKTLATRKKITISKIFKKYGTDLNIRRTFYLKNNPTTKQISFLTYVQAKRLGRITKETKYETRDPFYIQTFWRTKLKIYTTCCICGSDEKVGMHDMNSLRQIDQNKRDKFEYIRSKLKRIQIPVCHKCHIDITNGRYDQQNPIRFYNQYIAAL</sequence>
<dbReference type="GO" id="GO:0006397">
    <property type="term" value="P:mRNA processing"/>
    <property type="evidence" value="ECO:0007669"/>
    <property type="project" value="InterPro"/>
</dbReference>
<dbReference type="PANTHER" id="PTHR34047:SF8">
    <property type="entry name" value="PROTEIN YKFC"/>
    <property type="match status" value="1"/>
</dbReference>
<proteinExistence type="predicted"/>
<feature type="domain" description="Reverse transcriptase" evidence="1">
    <location>
        <begin position="95"/>
        <end position="402"/>
    </location>
</feature>
<dbReference type="RefSeq" id="YP_009519478.1">
    <property type="nucleotide sequence ID" value="NC_039526.1"/>
</dbReference>
<reference evidence="2" key="2">
    <citation type="journal article" date="2019" name="Mol. Phylogenet. Evol.">
        <title>Reassessment of the classification of bryopsidales (chlorophyta) based on chloroplast phylogenomic analyses.</title>
        <authorList>
            <person name="Cremen M.C."/>
            <person name="Leliaert F."/>
            <person name="West J."/>
            <person name="Lam D.W."/>
            <person name="Shimada S."/>
            <person name="Lopez-Bautista J.M."/>
            <person name="Verbruggen H."/>
        </authorList>
    </citation>
    <scope>NUCLEOTIDE SEQUENCE</scope>
</reference>
<accession>A0A386B173</accession>
<evidence type="ECO:0000259" key="1">
    <source>
        <dbReference type="PROSITE" id="PS50878"/>
    </source>
</evidence>
<gene>
    <name evidence="2" type="primary">orf662</name>
</gene>
<dbReference type="InterPro" id="IPR024937">
    <property type="entry name" value="Domain_X"/>
</dbReference>
<name>A0A386B173_9CHLO</name>
<keyword evidence="2" id="KW-0934">Plastid</keyword>
<reference evidence="2" key="1">
    <citation type="submission" date="2018-07" db="EMBL/GenBank/DDBJ databases">
        <authorList>
            <person name="Quirk P.G."/>
            <person name="Krulwich T.A."/>
        </authorList>
    </citation>
    <scope>NUCLEOTIDE SEQUENCE</scope>
</reference>
<dbReference type="AlphaFoldDB" id="A0A386B173"/>
<dbReference type="GeneID" id="38279337"/>
<dbReference type="SUPFAM" id="SSF56672">
    <property type="entry name" value="DNA/RNA polymerases"/>
    <property type="match status" value="1"/>
</dbReference>
<dbReference type="Pfam" id="PF00078">
    <property type="entry name" value="RVT_1"/>
    <property type="match status" value="1"/>
</dbReference>
<dbReference type="PANTHER" id="PTHR34047">
    <property type="entry name" value="NUCLEAR INTRON MATURASE 1, MITOCHONDRIAL-RELATED"/>
    <property type="match status" value="1"/>
</dbReference>
<dbReference type="InterPro" id="IPR000477">
    <property type="entry name" value="RT_dom"/>
</dbReference>
<organism evidence="2">
    <name type="scientific">Rhipiliopsis peltata</name>
    <dbReference type="NCBI Taxonomy" id="2320810"/>
    <lineage>
        <taxon>Eukaryota</taxon>
        <taxon>Viridiplantae</taxon>
        <taxon>Chlorophyta</taxon>
        <taxon>core chlorophytes</taxon>
        <taxon>Ulvophyceae</taxon>
        <taxon>TCBD clade</taxon>
        <taxon>Bryopsidales</taxon>
        <taxon>Halimedineae</taxon>
        <taxon>Halimedaceae</taxon>
        <taxon>Rhipiliopsideae</taxon>
        <taxon>Rhipiliopsis</taxon>
    </lineage>
</organism>
<dbReference type="InterPro" id="IPR051083">
    <property type="entry name" value="GrpII_Intron_Splice-Mob/Def"/>
</dbReference>
<dbReference type="CDD" id="cd01651">
    <property type="entry name" value="RT_G2_intron"/>
    <property type="match status" value="1"/>
</dbReference>
<dbReference type="PROSITE" id="PS50878">
    <property type="entry name" value="RT_POL"/>
    <property type="match status" value="1"/>
</dbReference>
<protein>
    <recommendedName>
        <fullName evidence="1">Reverse transcriptase domain-containing protein</fullName>
    </recommendedName>
</protein>
<dbReference type="InterPro" id="IPR043502">
    <property type="entry name" value="DNA/RNA_pol_sf"/>
</dbReference>
<geneLocation type="chloroplast" evidence="2"/>
<dbReference type="GO" id="GO:0005739">
    <property type="term" value="C:mitochondrion"/>
    <property type="evidence" value="ECO:0007669"/>
    <property type="project" value="UniProtKB-ARBA"/>
</dbReference>